<comment type="subcellular location">
    <subcellularLocation>
        <location evidence="2">Nucleus</location>
    </subcellularLocation>
</comment>
<dbReference type="EMBL" id="JBAMIC010000001">
    <property type="protein sequence ID" value="KAK7116678.1"/>
    <property type="molecule type" value="Genomic_DNA"/>
</dbReference>
<dbReference type="GO" id="GO:0008023">
    <property type="term" value="C:transcription elongation factor complex"/>
    <property type="evidence" value="ECO:0007669"/>
    <property type="project" value="TreeGrafter"/>
</dbReference>
<dbReference type="GO" id="GO:0003682">
    <property type="term" value="F:chromatin binding"/>
    <property type="evidence" value="ECO:0007669"/>
    <property type="project" value="TreeGrafter"/>
</dbReference>
<evidence type="ECO:0000256" key="2">
    <source>
        <dbReference type="PROSITE-ProRule" id="PRU00376"/>
    </source>
</evidence>
<reference evidence="4 5" key="1">
    <citation type="submission" date="2024-02" db="EMBL/GenBank/DDBJ databases">
        <title>Chromosome-scale genome assembly of the rough periwinkle Littorina saxatilis.</title>
        <authorList>
            <person name="De Jode A."/>
            <person name="Faria R."/>
            <person name="Formenti G."/>
            <person name="Sims Y."/>
            <person name="Smith T.P."/>
            <person name="Tracey A."/>
            <person name="Wood J.M.D."/>
            <person name="Zagrodzka Z.B."/>
            <person name="Johannesson K."/>
            <person name="Butlin R.K."/>
            <person name="Leder E.H."/>
        </authorList>
    </citation>
    <scope>NUCLEOTIDE SEQUENCE [LARGE SCALE GENOMIC DNA]</scope>
    <source>
        <strain evidence="4">Snail1</strain>
        <tissue evidence="4">Muscle</tissue>
    </source>
</reference>
<proteinExistence type="predicted"/>
<name>A0AAN9C357_9CAEN</name>
<accession>A0AAN9C357</accession>
<evidence type="ECO:0000313" key="4">
    <source>
        <dbReference type="EMBL" id="KAK7116678.1"/>
    </source>
</evidence>
<dbReference type="InterPro" id="IPR052790">
    <property type="entry name" value="YEATS_domain"/>
</dbReference>
<dbReference type="PANTHER" id="PTHR47827">
    <property type="entry name" value="AHD DOMAIN-CONTAINING PROTEIN"/>
    <property type="match status" value="1"/>
</dbReference>
<evidence type="ECO:0000259" key="3">
    <source>
        <dbReference type="PROSITE" id="PS51037"/>
    </source>
</evidence>
<feature type="domain" description="YEATS" evidence="3">
    <location>
        <begin position="3"/>
        <end position="140"/>
    </location>
</feature>
<protein>
    <recommendedName>
        <fullName evidence="3">YEATS domain-containing protein</fullName>
    </recommendedName>
</protein>
<dbReference type="PROSITE" id="PS51037">
    <property type="entry name" value="YEATS"/>
    <property type="match status" value="1"/>
</dbReference>
<evidence type="ECO:0000313" key="5">
    <source>
        <dbReference type="Proteomes" id="UP001374579"/>
    </source>
</evidence>
<dbReference type="AlphaFoldDB" id="A0AAN9C357"/>
<keyword evidence="1 2" id="KW-0539">Nucleus</keyword>
<dbReference type="InterPro" id="IPR038704">
    <property type="entry name" value="YEAST_sf"/>
</dbReference>
<dbReference type="Pfam" id="PF03366">
    <property type="entry name" value="YEATS"/>
    <property type="match status" value="1"/>
</dbReference>
<dbReference type="Proteomes" id="UP001374579">
    <property type="component" value="Unassembled WGS sequence"/>
</dbReference>
<sequence length="182" mass="20633">MSKTTEDVLTIQIELGHRADFKPKKSPDGFTHDWTMFVRGQDGANIYHFVEKVVFHLHPSFKNPKRVLSEPPYEVSESGYAGFVLSIEVYFRNKHPYRKIRFEYDLFLNGEGAPPVNNCRIEKLKFRNPADDFRQKLMKAGAMSSAATAAASTSQPFMDIFGPPIKTATVDSPKKSKHKVGH</sequence>
<dbReference type="GO" id="GO:0045893">
    <property type="term" value="P:positive regulation of DNA-templated transcription"/>
    <property type="evidence" value="ECO:0007669"/>
    <property type="project" value="TreeGrafter"/>
</dbReference>
<comment type="caution">
    <text evidence="4">The sequence shown here is derived from an EMBL/GenBank/DDBJ whole genome shotgun (WGS) entry which is preliminary data.</text>
</comment>
<organism evidence="4 5">
    <name type="scientific">Littorina saxatilis</name>
    <dbReference type="NCBI Taxonomy" id="31220"/>
    <lineage>
        <taxon>Eukaryota</taxon>
        <taxon>Metazoa</taxon>
        <taxon>Spiralia</taxon>
        <taxon>Lophotrochozoa</taxon>
        <taxon>Mollusca</taxon>
        <taxon>Gastropoda</taxon>
        <taxon>Caenogastropoda</taxon>
        <taxon>Littorinimorpha</taxon>
        <taxon>Littorinoidea</taxon>
        <taxon>Littorinidae</taxon>
        <taxon>Littorina</taxon>
    </lineage>
</organism>
<keyword evidence="5" id="KW-1185">Reference proteome</keyword>
<dbReference type="PANTHER" id="PTHR47827:SF3">
    <property type="entry name" value="AF-9 ANC1 HOMOLOGY DOMAIN-CONTAINING PROTEIN"/>
    <property type="match status" value="1"/>
</dbReference>
<evidence type="ECO:0000256" key="1">
    <source>
        <dbReference type="ARBA" id="ARBA00023242"/>
    </source>
</evidence>
<dbReference type="Gene3D" id="2.60.40.1970">
    <property type="entry name" value="YEATS domain"/>
    <property type="match status" value="1"/>
</dbReference>
<gene>
    <name evidence="4" type="ORF">V1264_002313</name>
</gene>
<dbReference type="InterPro" id="IPR055129">
    <property type="entry name" value="YEATS_dom"/>
</dbReference>
<dbReference type="CDD" id="cd16906">
    <property type="entry name" value="YEATS_AF-9_like"/>
    <property type="match status" value="1"/>
</dbReference>